<evidence type="ECO:0000313" key="1">
    <source>
        <dbReference type="EMBL" id="GAB59076.1"/>
    </source>
</evidence>
<reference evidence="1 2" key="1">
    <citation type="journal article" date="2012" name="J. Bacteriol.">
        <title>Genome Sequence of the Protease-Producing Bacterium Rheinheimera nanhaiensis E407-8T, Isolated from Deep-Sea Sediment of the South China Sea.</title>
        <authorList>
            <person name="Zhang X.-Y."/>
            <person name="Zhang Y.-J."/>
            <person name="Qin Q.-L."/>
            <person name="Xie B.-B."/>
            <person name="Chen X.-L."/>
            <person name="Zhou B.-C."/>
            <person name="Zhang Y.-Z."/>
        </authorList>
    </citation>
    <scope>NUCLEOTIDE SEQUENCE [LARGE SCALE GENOMIC DNA]</scope>
    <source>
        <strain evidence="1 2">E407-8</strain>
    </source>
</reference>
<dbReference type="Proteomes" id="UP000004374">
    <property type="component" value="Unassembled WGS sequence"/>
</dbReference>
<organism evidence="1 2">
    <name type="scientific">Rheinheimera nanhaiensis E407-8</name>
    <dbReference type="NCBI Taxonomy" id="562729"/>
    <lineage>
        <taxon>Bacteria</taxon>
        <taxon>Pseudomonadati</taxon>
        <taxon>Pseudomonadota</taxon>
        <taxon>Gammaproteobacteria</taxon>
        <taxon>Chromatiales</taxon>
        <taxon>Chromatiaceae</taxon>
        <taxon>Rheinheimera</taxon>
    </lineage>
</organism>
<keyword evidence="2" id="KW-1185">Reference proteome</keyword>
<gene>
    <name evidence="1" type="ORF">RNAN_2066</name>
</gene>
<proteinExistence type="predicted"/>
<evidence type="ECO:0000313" key="2">
    <source>
        <dbReference type="Proteomes" id="UP000004374"/>
    </source>
</evidence>
<accession>I1DYE8</accession>
<name>I1DYE8_9GAMM</name>
<protein>
    <submittedName>
        <fullName evidence="1">Uncharacterized protein</fullName>
    </submittedName>
</protein>
<sequence>MEQVFFRNSGTDTAQAETAQGCAVEGGEERISCSVALQPVLVNKCWLIKKASIKLAVR</sequence>
<dbReference type="EMBL" id="BAFK01000010">
    <property type="protein sequence ID" value="GAB59076.1"/>
    <property type="molecule type" value="Genomic_DNA"/>
</dbReference>
<dbReference type="AlphaFoldDB" id="I1DYE8"/>
<comment type="caution">
    <text evidence="1">The sequence shown here is derived from an EMBL/GenBank/DDBJ whole genome shotgun (WGS) entry which is preliminary data.</text>
</comment>